<accession>A0A1M4VI86</accession>
<name>A0A1M4VI86_9FIRM</name>
<protein>
    <recommendedName>
        <fullName evidence="3">Universal stress protein family protein</fullName>
    </recommendedName>
</protein>
<reference evidence="2" key="1">
    <citation type="submission" date="2016-11" db="EMBL/GenBank/DDBJ databases">
        <authorList>
            <person name="Varghese N."/>
            <person name="Submissions S."/>
        </authorList>
    </citation>
    <scope>NUCLEOTIDE SEQUENCE [LARGE SCALE GENOMIC DNA]</scope>
    <source>
        <strain evidence="2">DSM 12395</strain>
    </source>
</reference>
<proteinExistence type="predicted"/>
<gene>
    <name evidence="1" type="ORF">SAMN02745133_00939</name>
</gene>
<dbReference type="RefSeq" id="WP_238456953.1">
    <property type="nucleotide sequence ID" value="NZ_FQUY01000004.1"/>
</dbReference>
<evidence type="ECO:0000313" key="2">
    <source>
        <dbReference type="Proteomes" id="UP000184148"/>
    </source>
</evidence>
<organism evidence="1 2">
    <name type="scientific">Desulforamulus putei DSM 12395</name>
    <dbReference type="NCBI Taxonomy" id="1121429"/>
    <lineage>
        <taxon>Bacteria</taxon>
        <taxon>Bacillati</taxon>
        <taxon>Bacillota</taxon>
        <taxon>Clostridia</taxon>
        <taxon>Eubacteriales</taxon>
        <taxon>Peptococcaceae</taxon>
        <taxon>Desulforamulus</taxon>
    </lineage>
</organism>
<dbReference type="AlphaFoldDB" id="A0A1M4VI86"/>
<dbReference type="Proteomes" id="UP000184148">
    <property type="component" value="Unassembled WGS sequence"/>
</dbReference>
<dbReference type="EMBL" id="FQUY01000004">
    <property type="protein sequence ID" value="SHE68567.1"/>
    <property type="molecule type" value="Genomic_DNA"/>
</dbReference>
<evidence type="ECO:0008006" key="3">
    <source>
        <dbReference type="Google" id="ProtNLM"/>
    </source>
</evidence>
<sequence>MKILLAVDNSENALRAGQYVVKLASALWPTNSVCQYSPMVIGCFS</sequence>
<evidence type="ECO:0000313" key="1">
    <source>
        <dbReference type="EMBL" id="SHE68567.1"/>
    </source>
</evidence>
<keyword evidence="2" id="KW-1185">Reference proteome</keyword>